<evidence type="ECO:0000259" key="2">
    <source>
        <dbReference type="Pfam" id="PF01693"/>
    </source>
</evidence>
<feature type="domain" description="Ribonuclease H1 N-terminal" evidence="2">
    <location>
        <begin position="161"/>
        <end position="203"/>
    </location>
</feature>
<name>A0AAD7IEU5_9AGAR</name>
<dbReference type="Gene3D" id="3.40.970.10">
    <property type="entry name" value="Ribonuclease H1, N-terminal domain"/>
    <property type="match status" value="2"/>
</dbReference>
<dbReference type="InterPro" id="IPR009027">
    <property type="entry name" value="Ribosomal_bL9/RNase_H1_N"/>
</dbReference>
<feature type="domain" description="Ribonuclease H1 N-terminal" evidence="2">
    <location>
        <begin position="249"/>
        <end position="288"/>
    </location>
</feature>
<comment type="caution">
    <text evidence="3">The sequence shown here is derived from an EMBL/GenBank/DDBJ whole genome shotgun (WGS) entry which is preliminary data.</text>
</comment>
<evidence type="ECO:0000313" key="4">
    <source>
        <dbReference type="Proteomes" id="UP001215280"/>
    </source>
</evidence>
<feature type="region of interest" description="Disordered" evidence="1">
    <location>
        <begin position="24"/>
        <end position="45"/>
    </location>
</feature>
<evidence type="ECO:0000256" key="1">
    <source>
        <dbReference type="SAM" id="MobiDB-lite"/>
    </source>
</evidence>
<dbReference type="EMBL" id="JARJLG010000123">
    <property type="protein sequence ID" value="KAJ7741469.1"/>
    <property type="molecule type" value="Genomic_DNA"/>
</dbReference>
<keyword evidence="4" id="KW-1185">Reference proteome</keyword>
<proteinExistence type="predicted"/>
<reference evidence="3" key="1">
    <citation type="submission" date="2023-03" db="EMBL/GenBank/DDBJ databases">
        <title>Massive genome expansion in bonnet fungi (Mycena s.s.) driven by repeated elements and novel gene families across ecological guilds.</title>
        <authorList>
            <consortium name="Lawrence Berkeley National Laboratory"/>
            <person name="Harder C.B."/>
            <person name="Miyauchi S."/>
            <person name="Viragh M."/>
            <person name="Kuo A."/>
            <person name="Thoen E."/>
            <person name="Andreopoulos B."/>
            <person name="Lu D."/>
            <person name="Skrede I."/>
            <person name="Drula E."/>
            <person name="Henrissat B."/>
            <person name="Morin E."/>
            <person name="Kohler A."/>
            <person name="Barry K."/>
            <person name="LaButti K."/>
            <person name="Morin E."/>
            <person name="Salamov A."/>
            <person name="Lipzen A."/>
            <person name="Mereny Z."/>
            <person name="Hegedus B."/>
            <person name="Baldrian P."/>
            <person name="Stursova M."/>
            <person name="Weitz H."/>
            <person name="Taylor A."/>
            <person name="Grigoriev I.V."/>
            <person name="Nagy L.G."/>
            <person name="Martin F."/>
            <person name="Kauserud H."/>
        </authorList>
    </citation>
    <scope>NUCLEOTIDE SEQUENCE</scope>
    <source>
        <strain evidence="3">CBHHK188m</strain>
    </source>
</reference>
<protein>
    <recommendedName>
        <fullName evidence="2">Ribonuclease H1 N-terminal domain-containing protein</fullName>
    </recommendedName>
</protein>
<dbReference type="Pfam" id="PF01693">
    <property type="entry name" value="Cauli_VI"/>
    <property type="match status" value="2"/>
</dbReference>
<gene>
    <name evidence="3" type="ORF">DFH07DRAFT_965024</name>
</gene>
<dbReference type="InterPro" id="IPR037056">
    <property type="entry name" value="RNase_H1_N_sf"/>
</dbReference>
<dbReference type="AlphaFoldDB" id="A0AAD7IEU5"/>
<dbReference type="Proteomes" id="UP001215280">
    <property type="component" value="Unassembled WGS sequence"/>
</dbReference>
<accession>A0AAD7IEU5</accession>
<organism evidence="3 4">
    <name type="scientific">Mycena maculata</name>
    <dbReference type="NCBI Taxonomy" id="230809"/>
    <lineage>
        <taxon>Eukaryota</taxon>
        <taxon>Fungi</taxon>
        <taxon>Dikarya</taxon>
        <taxon>Basidiomycota</taxon>
        <taxon>Agaricomycotina</taxon>
        <taxon>Agaricomycetes</taxon>
        <taxon>Agaricomycetidae</taxon>
        <taxon>Agaricales</taxon>
        <taxon>Marasmiineae</taxon>
        <taxon>Mycenaceae</taxon>
        <taxon>Mycena</taxon>
    </lineage>
</organism>
<sequence>MSHTQTSNYEDTQIVALLASLNEPDHTPSRSQLSQRPWTPDDSPDYEDAEILALISSFNDAALDEPASHPRVFPVPPSLPLRTPTRRLPPVTLQLQSHTFSANRPHTSPSRTPILYRYDTPTGREYTTDWASASSATQGVAGTQVQIVSGSRKKDRSRKAAYVVFCGRKFGVFLKWDDVQAHVSGVSNAIYHGYKSLSEAQAAFDYAVARAWVRNCYAPLVAAIPRLPTPASSLDTLNPLSGSQACNHKWYVVYRGITPGVYRSYLEVQLNTLGIRGSLHESLPSRTEVLEKYVHACAQGEVAEVPPPYPDDVFS</sequence>
<dbReference type="SUPFAM" id="SSF55658">
    <property type="entry name" value="L9 N-domain-like"/>
    <property type="match status" value="2"/>
</dbReference>
<evidence type="ECO:0000313" key="3">
    <source>
        <dbReference type="EMBL" id="KAJ7741469.1"/>
    </source>
</evidence>
<dbReference type="InterPro" id="IPR011320">
    <property type="entry name" value="RNase_H1_N"/>
</dbReference>